<dbReference type="Ensembl" id="ENSNMLT00000025001.1">
    <property type="protein sequence ID" value="ENSNMLP00000022327.1"/>
    <property type="gene ID" value="ENSNMLG00000014427.1"/>
</dbReference>
<reference evidence="1" key="1">
    <citation type="submission" date="2025-08" db="UniProtKB">
        <authorList>
            <consortium name="Ensembl"/>
        </authorList>
    </citation>
    <scope>IDENTIFICATION</scope>
</reference>
<evidence type="ECO:0008006" key="3">
    <source>
        <dbReference type="Google" id="ProtNLM"/>
    </source>
</evidence>
<dbReference type="PANTHER" id="PTHR47308:SF1">
    <property type="entry name" value="NUCLEAR GTPASE SLIP-GC"/>
    <property type="match status" value="1"/>
</dbReference>
<sequence>MEKIARFTRSDLNEGNKSRCFWPLVKCVTVRVPNKDLLKHVTLVDLPGKGDRNKSRDQMWKKIIDSCSTLWIVTNMNRAVADRDAWDILKNACDLVESGGICQNIHFICTKTDEDVDERPASEVQQYIRERNASAKKLVNKNIEKFVNLKKHLRVDCFTVSSREFSKPKYMQQNETEIPQLREVLEMLNMFQGQTFSYVNKAREILSLMEEARGENLAEQRKNLCAEIIEILKEKISNIRTSMNRAYTILDKCLTKGAENSRCFCQGSLHKIIHNESGSAFHSTLKCVVENRGIHRSKQGELIDLNSTLSSFLTKSINEDFRKIFPNDGKSGDFYGVIHNFSLVTGLLMQKYKTLELQLRFLKAEEDKLKVRLIKIVRNRKKMIYSSLTQTVEETMQECYKQAAAFSGKGSLDKMRLTIENYIDDVKDTIFVHAKEAMLNQLKQLMEEVVRILSETFQKSVELSLREDDNSIPDISNEFEEVMKHYNELMSTEGDADLLL</sequence>
<dbReference type="GO" id="GO:0003924">
    <property type="term" value="F:GTPase activity"/>
    <property type="evidence" value="ECO:0007669"/>
    <property type="project" value="TreeGrafter"/>
</dbReference>
<dbReference type="PANTHER" id="PTHR47308">
    <property type="entry name" value="NUCLEAR GTPASE SLIP-GC"/>
    <property type="match status" value="1"/>
</dbReference>
<proteinExistence type="predicted"/>
<organism evidence="1 2">
    <name type="scientific">Neogobius melanostomus</name>
    <name type="common">round goby</name>
    <dbReference type="NCBI Taxonomy" id="47308"/>
    <lineage>
        <taxon>Eukaryota</taxon>
        <taxon>Metazoa</taxon>
        <taxon>Chordata</taxon>
        <taxon>Craniata</taxon>
        <taxon>Vertebrata</taxon>
        <taxon>Euteleostomi</taxon>
        <taxon>Actinopterygii</taxon>
        <taxon>Neopterygii</taxon>
        <taxon>Teleostei</taxon>
        <taxon>Neoteleostei</taxon>
        <taxon>Acanthomorphata</taxon>
        <taxon>Gobiaria</taxon>
        <taxon>Gobiiformes</taxon>
        <taxon>Gobioidei</taxon>
        <taxon>Gobiidae</taxon>
        <taxon>Benthophilinae</taxon>
        <taxon>Neogobiini</taxon>
        <taxon>Neogobius</taxon>
    </lineage>
</organism>
<protein>
    <recommendedName>
        <fullName evidence="3">Nuclear GTPase SLIP-GC-like</fullName>
    </recommendedName>
</protein>
<dbReference type="InterPro" id="IPR053082">
    <property type="entry name" value="Nuclear_GTPase_SLIP-GC"/>
</dbReference>
<dbReference type="Proteomes" id="UP000694523">
    <property type="component" value="Unplaced"/>
</dbReference>
<reference evidence="1" key="2">
    <citation type="submission" date="2025-09" db="UniProtKB">
        <authorList>
            <consortium name="Ensembl"/>
        </authorList>
    </citation>
    <scope>IDENTIFICATION</scope>
</reference>
<evidence type="ECO:0000313" key="1">
    <source>
        <dbReference type="Ensembl" id="ENSNMLP00000022327.1"/>
    </source>
</evidence>
<accession>A0A8C6TL55</accession>
<dbReference type="InterPro" id="IPR027417">
    <property type="entry name" value="P-loop_NTPase"/>
</dbReference>
<dbReference type="Gene3D" id="3.40.50.300">
    <property type="entry name" value="P-loop containing nucleotide triphosphate hydrolases"/>
    <property type="match status" value="1"/>
</dbReference>
<evidence type="ECO:0000313" key="2">
    <source>
        <dbReference type="Proteomes" id="UP000694523"/>
    </source>
</evidence>
<name>A0A8C6TL55_9GOBI</name>
<keyword evidence="2" id="KW-1185">Reference proteome</keyword>
<dbReference type="SUPFAM" id="SSF52540">
    <property type="entry name" value="P-loop containing nucleoside triphosphate hydrolases"/>
    <property type="match status" value="1"/>
</dbReference>
<dbReference type="AlphaFoldDB" id="A0A8C6TL55"/>